<dbReference type="PANTHER" id="PTHR14744">
    <property type="entry name" value="N-ALPHA-ACETYLTRANSFERASE 60"/>
    <property type="match status" value="1"/>
</dbReference>
<dbReference type="Proteomes" id="UP000001058">
    <property type="component" value="Unassembled WGS sequence"/>
</dbReference>
<dbReference type="GO" id="GO:0120518">
    <property type="term" value="F:protein N-terminal-methionine acetyltransferase activity"/>
    <property type="evidence" value="ECO:0007669"/>
    <property type="project" value="UniProtKB-EC"/>
</dbReference>
<reference evidence="13 14" key="1">
    <citation type="journal article" date="2010" name="Science">
        <title>Genomic analysis of organismal complexity in the multicellular green alga Volvox carteri.</title>
        <authorList>
            <person name="Prochnik S.E."/>
            <person name="Umen J."/>
            <person name="Nedelcu A.M."/>
            <person name="Hallmann A."/>
            <person name="Miller S.M."/>
            <person name="Nishii I."/>
            <person name="Ferris P."/>
            <person name="Kuo A."/>
            <person name="Mitros T."/>
            <person name="Fritz-Laylin L.K."/>
            <person name="Hellsten U."/>
            <person name="Chapman J."/>
            <person name="Simakov O."/>
            <person name="Rensing S.A."/>
            <person name="Terry A."/>
            <person name="Pangilinan J."/>
            <person name="Kapitonov V."/>
            <person name="Jurka J."/>
            <person name="Salamov A."/>
            <person name="Shapiro H."/>
            <person name="Schmutz J."/>
            <person name="Grimwood J."/>
            <person name="Lindquist E."/>
            <person name="Lucas S."/>
            <person name="Grigoriev I.V."/>
            <person name="Schmitt R."/>
            <person name="Kirk D."/>
            <person name="Rokhsar D.S."/>
        </authorList>
    </citation>
    <scope>NUCLEOTIDE SEQUENCE [LARGE SCALE GENOMIC DNA]</scope>
    <source>
        <strain evidence="14">f. Nagariensis / Eve</strain>
    </source>
</reference>
<dbReference type="AlphaFoldDB" id="D8TSC6"/>
<evidence type="ECO:0000256" key="9">
    <source>
        <dbReference type="ARBA" id="ARBA00048017"/>
    </source>
</evidence>
<evidence type="ECO:0000313" key="13">
    <source>
        <dbReference type="EMBL" id="EFJ49800.1"/>
    </source>
</evidence>
<dbReference type="KEGG" id="vcn:VOLCADRAFT_104251"/>
<evidence type="ECO:0000256" key="4">
    <source>
        <dbReference type="ARBA" id="ARBA00022853"/>
    </source>
</evidence>
<dbReference type="GO" id="GO:0004402">
    <property type="term" value="F:histone acetyltransferase activity"/>
    <property type="evidence" value="ECO:0007669"/>
    <property type="project" value="TreeGrafter"/>
</dbReference>
<dbReference type="GO" id="GO:0007059">
    <property type="term" value="P:chromosome segregation"/>
    <property type="evidence" value="ECO:0007669"/>
    <property type="project" value="UniProtKB-KW"/>
</dbReference>
<dbReference type="EC" id="2.3.1.48" evidence="1"/>
<keyword evidence="2" id="KW-0808">Transferase</keyword>
<proteinExistence type="inferred from homology"/>
<evidence type="ECO:0000256" key="11">
    <source>
        <dbReference type="SAM" id="MobiDB-lite"/>
    </source>
</evidence>
<dbReference type="CDD" id="cd04301">
    <property type="entry name" value="NAT_SF"/>
    <property type="match status" value="1"/>
</dbReference>
<dbReference type="PROSITE" id="PS51186">
    <property type="entry name" value="GNAT"/>
    <property type="match status" value="1"/>
</dbReference>
<gene>
    <name evidence="13" type="ORF">VOLCADRAFT_104251</name>
</gene>
<dbReference type="Gene3D" id="3.40.630.30">
    <property type="match status" value="1"/>
</dbReference>
<evidence type="ECO:0000256" key="1">
    <source>
        <dbReference type="ARBA" id="ARBA00013184"/>
    </source>
</evidence>
<name>D8TSC6_VOLCA</name>
<organism evidence="14">
    <name type="scientific">Volvox carteri f. nagariensis</name>
    <dbReference type="NCBI Taxonomy" id="3068"/>
    <lineage>
        <taxon>Eukaryota</taxon>
        <taxon>Viridiplantae</taxon>
        <taxon>Chlorophyta</taxon>
        <taxon>core chlorophytes</taxon>
        <taxon>Chlorophyceae</taxon>
        <taxon>CS clade</taxon>
        <taxon>Chlamydomonadales</taxon>
        <taxon>Volvocaceae</taxon>
        <taxon>Volvox</taxon>
    </lineage>
</organism>
<comment type="similarity">
    <text evidence="6">Belongs to the acetyltransferase family. NAA60 subfamily.</text>
</comment>
<dbReference type="PANTHER" id="PTHR14744:SF15">
    <property type="entry name" value="N-ALPHA-ACETYLTRANSFERASE 60"/>
    <property type="match status" value="1"/>
</dbReference>
<keyword evidence="3" id="KW-0159">Chromosome partition</keyword>
<dbReference type="InterPro" id="IPR016181">
    <property type="entry name" value="Acyl_CoA_acyltransferase"/>
</dbReference>
<sequence length="323" mass="36037">MFACSSQLAVLSDLQAIHRELFPIDYEEVFFRKAVAGEDRALRLPDYTPDRQVMGLNPRCLDGECAVYVLTLGVVPACRQCGIARSLLGLVHQHASRLRCRAIFLHVISYNDAAMRLYSTSGYQPMARLPNFYHLITGRQPNPDQSWYDAFLYAHFIPQCGPEPSPAMQWAGGVLGAAVAPLRSMLGSFNGCMPMWFCRQQPPLPPSTAAGTVCAGVTAEQFLKWDHQQQQKQRHLQAGHQQQQQQWCTRAELRQNGAVSSQHLGSNGQQYGTGTSGGTHSRTGEHSRAAGLRNGHAVWLETKMPYPFDEVRDGRSWKEHSDL</sequence>
<comment type="catalytic activity">
    <reaction evidence="10">
        <text>N-terminal L-methionyl-[transmembrane protein] + acetyl-CoA = N-terminal N(alpha)-acetyl-L-methionyl-[transmembrane protein] + CoA + H(+)</text>
        <dbReference type="Rhea" id="RHEA:50604"/>
        <dbReference type="Rhea" id="RHEA-COMP:12745"/>
        <dbReference type="Rhea" id="RHEA-COMP:12746"/>
        <dbReference type="ChEBI" id="CHEBI:15378"/>
        <dbReference type="ChEBI" id="CHEBI:57287"/>
        <dbReference type="ChEBI" id="CHEBI:57288"/>
        <dbReference type="ChEBI" id="CHEBI:64731"/>
        <dbReference type="ChEBI" id="CHEBI:133414"/>
        <dbReference type="EC" id="2.3.1.259"/>
    </reaction>
</comment>
<evidence type="ECO:0000256" key="6">
    <source>
        <dbReference type="ARBA" id="ARBA00025774"/>
    </source>
</evidence>
<dbReference type="EC" id="2.3.1.259" evidence="7"/>
<dbReference type="GO" id="GO:0000139">
    <property type="term" value="C:Golgi membrane"/>
    <property type="evidence" value="ECO:0007669"/>
    <property type="project" value="TreeGrafter"/>
</dbReference>
<keyword evidence="5" id="KW-0012">Acyltransferase</keyword>
<evidence type="ECO:0000256" key="10">
    <source>
        <dbReference type="ARBA" id="ARBA00048848"/>
    </source>
</evidence>
<dbReference type="RefSeq" id="XP_002949307.1">
    <property type="nucleotide sequence ID" value="XM_002949261.1"/>
</dbReference>
<keyword evidence="14" id="KW-1185">Reference proteome</keyword>
<dbReference type="SUPFAM" id="SSF55729">
    <property type="entry name" value="Acyl-CoA N-acyltransferases (Nat)"/>
    <property type="match status" value="1"/>
</dbReference>
<dbReference type="InterPro" id="IPR045141">
    <property type="entry name" value="NAA60-like"/>
</dbReference>
<evidence type="ECO:0000256" key="3">
    <source>
        <dbReference type="ARBA" id="ARBA00022829"/>
    </source>
</evidence>
<evidence type="ECO:0000259" key="12">
    <source>
        <dbReference type="PROSITE" id="PS51186"/>
    </source>
</evidence>
<evidence type="ECO:0000256" key="8">
    <source>
        <dbReference type="ARBA" id="ARBA00026144"/>
    </source>
</evidence>
<protein>
    <recommendedName>
        <fullName evidence="8">N-alpha-acetyltransferase 60</fullName>
        <ecNumber evidence="7">2.3.1.259</ecNumber>
        <ecNumber evidence="1">2.3.1.48</ecNumber>
    </recommendedName>
</protein>
<feature type="region of interest" description="Disordered" evidence="11">
    <location>
        <begin position="261"/>
        <end position="288"/>
    </location>
</feature>
<evidence type="ECO:0000256" key="7">
    <source>
        <dbReference type="ARBA" id="ARBA00026111"/>
    </source>
</evidence>
<keyword evidence="4" id="KW-0156">Chromatin regulator</keyword>
<feature type="compositionally biased region" description="Low complexity" evidence="11">
    <location>
        <begin position="265"/>
        <end position="281"/>
    </location>
</feature>
<dbReference type="OrthoDB" id="47374at2759"/>
<accession>D8TSC6</accession>
<evidence type="ECO:0000256" key="2">
    <source>
        <dbReference type="ARBA" id="ARBA00022679"/>
    </source>
</evidence>
<evidence type="ECO:0000313" key="14">
    <source>
        <dbReference type="Proteomes" id="UP000001058"/>
    </source>
</evidence>
<dbReference type="STRING" id="3068.D8TSC6"/>
<evidence type="ECO:0000256" key="5">
    <source>
        <dbReference type="ARBA" id="ARBA00023315"/>
    </source>
</evidence>
<dbReference type="Pfam" id="PF00583">
    <property type="entry name" value="Acetyltransf_1"/>
    <property type="match status" value="1"/>
</dbReference>
<dbReference type="EMBL" id="GL378334">
    <property type="protein sequence ID" value="EFJ49800.1"/>
    <property type="molecule type" value="Genomic_DNA"/>
</dbReference>
<dbReference type="InterPro" id="IPR000182">
    <property type="entry name" value="GNAT_dom"/>
</dbReference>
<comment type="catalytic activity">
    <reaction evidence="9">
        <text>L-lysyl-[protein] + acetyl-CoA = N(6)-acetyl-L-lysyl-[protein] + CoA + H(+)</text>
        <dbReference type="Rhea" id="RHEA:45948"/>
        <dbReference type="Rhea" id="RHEA-COMP:9752"/>
        <dbReference type="Rhea" id="RHEA-COMP:10731"/>
        <dbReference type="ChEBI" id="CHEBI:15378"/>
        <dbReference type="ChEBI" id="CHEBI:29969"/>
        <dbReference type="ChEBI" id="CHEBI:57287"/>
        <dbReference type="ChEBI" id="CHEBI:57288"/>
        <dbReference type="ChEBI" id="CHEBI:61930"/>
        <dbReference type="EC" id="2.3.1.48"/>
    </reaction>
</comment>
<dbReference type="GeneID" id="9623884"/>
<feature type="domain" description="N-acetyltransferase" evidence="12">
    <location>
        <begin position="1"/>
        <end position="158"/>
    </location>
</feature>
<dbReference type="eggNOG" id="KOG3138">
    <property type="taxonomic scope" value="Eukaryota"/>
</dbReference>
<dbReference type="InParanoid" id="D8TSC6"/>